<dbReference type="KEGG" id="kge:TQ33_1542"/>
<dbReference type="EMBL" id="CP010975">
    <property type="protein sequence ID" value="AKE52489.1"/>
    <property type="molecule type" value="Genomic_DNA"/>
</dbReference>
<evidence type="ECO:0000313" key="3">
    <source>
        <dbReference type="Proteomes" id="UP000034071"/>
    </source>
</evidence>
<gene>
    <name evidence="2" type="ORF">TQ33_1542</name>
</gene>
<reference evidence="2 3" key="1">
    <citation type="submission" date="2015-02" db="EMBL/GenBank/DDBJ databases">
        <title>Complete genome sequence of Kangiella geojedonensis strain YCS-5T.</title>
        <authorList>
            <person name="Kim K.M."/>
        </authorList>
    </citation>
    <scope>NUCLEOTIDE SEQUENCE [LARGE SCALE GENOMIC DNA]</scope>
    <source>
        <strain evidence="2 3">YCS-5</strain>
    </source>
</reference>
<proteinExistence type="predicted"/>
<feature type="signal peptide" evidence="1">
    <location>
        <begin position="1"/>
        <end position="20"/>
    </location>
</feature>
<feature type="chain" id="PRO_5002510372" description="Rap1a immunity protein domain-containing protein" evidence="1">
    <location>
        <begin position="21"/>
        <end position="116"/>
    </location>
</feature>
<evidence type="ECO:0000256" key="1">
    <source>
        <dbReference type="SAM" id="SignalP"/>
    </source>
</evidence>
<evidence type="ECO:0000313" key="2">
    <source>
        <dbReference type="EMBL" id="AKE52489.1"/>
    </source>
</evidence>
<keyword evidence="1" id="KW-0732">Signal</keyword>
<dbReference type="STRING" id="914150.TQ33_1542"/>
<evidence type="ECO:0008006" key="4">
    <source>
        <dbReference type="Google" id="ProtNLM"/>
    </source>
</evidence>
<dbReference type="Proteomes" id="UP000034071">
    <property type="component" value="Chromosome"/>
</dbReference>
<dbReference type="AlphaFoldDB" id="A0A0F6TR38"/>
<protein>
    <recommendedName>
        <fullName evidence="4">Rap1a immunity protein domain-containing protein</fullName>
    </recommendedName>
</protein>
<keyword evidence="3" id="KW-1185">Reference proteome</keyword>
<organism evidence="2 3">
    <name type="scientific">Kangiella geojedonensis</name>
    <dbReference type="NCBI Taxonomy" id="914150"/>
    <lineage>
        <taxon>Bacteria</taxon>
        <taxon>Pseudomonadati</taxon>
        <taxon>Pseudomonadota</taxon>
        <taxon>Gammaproteobacteria</taxon>
        <taxon>Kangiellales</taxon>
        <taxon>Kangiellaceae</taxon>
        <taxon>Kangiella</taxon>
    </lineage>
</organism>
<accession>A0A0F6TR38</accession>
<name>A0A0F6TR38_9GAMM</name>
<sequence length="116" mass="13628">MYKYFLSLILCMLMTNSANTAILSNDLQKMKRENISMYKTYLYGVGEGIYWTNSRLREFNRDQLFCLPGSLPLTQDLFVSMYEAEYERFTRSNNGTAFVETIMLDSFIRTFPCDSK</sequence>
<dbReference type="HOGENOM" id="CLU_2093546_0_0_6"/>